<comment type="caution">
    <text evidence="9">The sequence shown here is derived from an EMBL/GenBank/DDBJ whole genome shotgun (WGS) entry which is preliminary data.</text>
</comment>
<dbReference type="EC" id="3.1.1.31" evidence="5 7"/>
<sequence>MQQLTTFSTRNKLDICLAESVSKLLEQAINLKGQASIAVSGGSTPQGFFKLLSHCDIQWSKVTITLADERWVAIDSKDSNTRLVYENLLQNKASAAHFFHLKQGESLNDKTLNELNIAVNKGLLPLDVLILGMGEDGHTASLFPCSEQISQGLASDNNNALLSVLPKTAPYQRISFSFSALSQSKHIFLHLCGEQKQQVLTKALQGNDVFTMPIRAFLHHDTVKTQVYWAP</sequence>
<dbReference type="RefSeq" id="WP_138623998.1">
    <property type="nucleotide sequence ID" value="NZ_SZVP01000014.1"/>
</dbReference>
<keyword evidence="10" id="KW-1185">Reference proteome</keyword>
<organism evidence="9 10">
    <name type="scientific">Colwellia ponticola</name>
    <dbReference type="NCBI Taxonomy" id="2304625"/>
    <lineage>
        <taxon>Bacteria</taxon>
        <taxon>Pseudomonadati</taxon>
        <taxon>Pseudomonadota</taxon>
        <taxon>Gammaproteobacteria</taxon>
        <taxon>Alteromonadales</taxon>
        <taxon>Colwelliaceae</taxon>
        <taxon>Colwellia</taxon>
    </lineage>
</organism>
<name>A0A8H2JJL6_9GAMM</name>
<dbReference type="Gene3D" id="3.40.50.1360">
    <property type="match status" value="1"/>
</dbReference>
<dbReference type="GO" id="GO:0017057">
    <property type="term" value="F:6-phosphogluconolactonase activity"/>
    <property type="evidence" value="ECO:0007669"/>
    <property type="project" value="UniProtKB-UniRule"/>
</dbReference>
<dbReference type="Pfam" id="PF01182">
    <property type="entry name" value="Glucosamine_iso"/>
    <property type="match status" value="1"/>
</dbReference>
<dbReference type="CDD" id="cd01400">
    <property type="entry name" value="6PGL"/>
    <property type="match status" value="1"/>
</dbReference>
<proteinExistence type="inferred from homology"/>
<comment type="pathway">
    <text evidence="3 7">Carbohydrate degradation; pentose phosphate pathway; D-ribulose 5-phosphate from D-glucose 6-phosphate (oxidative stage): step 2/3.</text>
</comment>
<comment type="catalytic activity">
    <reaction evidence="1 7">
        <text>6-phospho-D-glucono-1,5-lactone + H2O = 6-phospho-D-gluconate + H(+)</text>
        <dbReference type="Rhea" id="RHEA:12556"/>
        <dbReference type="ChEBI" id="CHEBI:15377"/>
        <dbReference type="ChEBI" id="CHEBI:15378"/>
        <dbReference type="ChEBI" id="CHEBI:57955"/>
        <dbReference type="ChEBI" id="CHEBI:58759"/>
        <dbReference type="EC" id="3.1.1.31"/>
    </reaction>
</comment>
<dbReference type="InterPro" id="IPR006148">
    <property type="entry name" value="Glc/Gal-6P_isomerase"/>
</dbReference>
<evidence type="ECO:0000256" key="3">
    <source>
        <dbReference type="ARBA" id="ARBA00004961"/>
    </source>
</evidence>
<evidence type="ECO:0000259" key="8">
    <source>
        <dbReference type="Pfam" id="PF01182"/>
    </source>
</evidence>
<dbReference type="SUPFAM" id="SSF100950">
    <property type="entry name" value="NagB/RpiA/CoA transferase-like"/>
    <property type="match status" value="1"/>
</dbReference>
<evidence type="ECO:0000256" key="7">
    <source>
        <dbReference type="RuleBase" id="RU365095"/>
    </source>
</evidence>
<evidence type="ECO:0000256" key="1">
    <source>
        <dbReference type="ARBA" id="ARBA00000832"/>
    </source>
</evidence>
<dbReference type="InterPro" id="IPR005900">
    <property type="entry name" value="6-phosphogluconolactonase_DevB"/>
</dbReference>
<evidence type="ECO:0000256" key="2">
    <source>
        <dbReference type="ARBA" id="ARBA00002681"/>
    </source>
</evidence>
<comment type="function">
    <text evidence="2 7">Hydrolysis of 6-phosphogluconolactone to 6-phosphogluconate.</text>
</comment>
<evidence type="ECO:0000256" key="6">
    <source>
        <dbReference type="ARBA" id="ARBA00020337"/>
    </source>
</evidence>
<dbReference type="GO" id="GO:0005975">
    <property type="term" value="P:carbohydrate metabolic process"/>
    <property type="evidence" value="ECO:0007669"/>
    <property type="project" value="UniProtKB-UniRule"/>
</dbReference>
<feature type="domain" description="Glucosamine/galactosamine-6-phosphate isomerase" evidence="8">
    <location>
        <begin position="15"/>
        <end position="221"/>
    </location>
</feature>
<evidence type="ECO:0000313" key="10">
    <source>
        <dbReference type="Proteomes" id="UP000307702"/>
    </source>
</evidence>
<accession>A0A8H2JJL6</accession>
<dbReference type="InterPro" id="IPR039104">
    <property type="entry name" value="6PGL"/>
</dbReference>
<evidence type="ECO:0000313" key="9">
    <source>
        <dbReference type="EMBL" id="TMM43310.1"/>
    </source>
</evidence>
<dbReference type="AlphaFoldDB" id="A0A8H2JJL6"/>
<protein>
    <recommendedName>
        <fullName evidence="6 7">6-phosphogluconolactonase</fullName>
        <shortName evidence="7">6PGL</shortName>
        <ecNumber evidence="5 7">3.1.1.31</ecNumber>
    </recommendedName>
</protein>
<evidence type="ECO:0000256" key="5">
    <source>
        <dbReference type="ARBA" id="ARBA00013198"/>
    </source>
</evidence>
<dbReference type="EMBL" id="SZVP01000014">
    <property type="protein sequence ID" value="TMM43310.1"/>
    <property type="molecule type" value="Genomic_DNA"/>
</dbReference>
<dbReference type="PANTHER" id="PTHR11054">
    <property type="entry name" value="6-PHOSPHOGLUCONOLACTONASE"/>
    <property type="match status" value="1"/>
</dbReference>
<keyword evidence="7 9" id="KW-0378">Hydrolase</keyword>
<dbReference type="UniPathway" id="UPA00115">
    <property type="reaction ID" value="UER00409"/>
</dbReference>
<comment type="similarity">
    <text evidence="4 7">Belongs to the glucosamine/galactosamine-6-phosphate isomerase family. 6-phosphogluconolactonase subfamily.</text>
</comment>
<gene>
    <name evidence="7 9" type="primary">pgl</name>
    <name evidence="9" type="ORF">FCS21_13110</name>
</gene>
<dbReference type="Proteomes" id="UP000307702">
    <property type="component" value="Unassembled WGS sequence"/>
</dbReference>
<reference evidence="9 10" key="1">
    <citation type="submission" date="2019-05" db="EMBL/GenBank/DDBJ databases">
        <title>Colwellia ponticola sp. nov., isolated from seawater.</title>
        <authorList>
            <person name="Yoon J.-H."/>
        </authorList>
    </citation>
    <scope>NUCLEOTIDE SEQUENCE [LARGE SCALE GENOMIC DNA]</scope>
    <source>
        <strain evidence="9 10">OISW-25</strain>
    </source>
</reference>
<dbReference type="OrthoDB" id="9810967at2"/>
<dbReference type="InterPro" id="IPR037171">
    <property type="entry name" value="NagB/RpiA_transferase-like"/>
</dbReference>
<evidence type="ECO:0000256" key="4">
    <source>
        <dbReference type="ARBA" id="ARBA00010662"/>
    </source>
</evidence>
<dbReference type="GO" id="GO:0006098">
    <property type="term" value="P:pentose-phosphate shunt"/>
    <property type="evidence" value="ECO:0007669"/>
    <property type="project" value="UniProtKB-UniPathway"/>
</dbReference>
<dbReference type="NCBIfam" id="TIGR01198">
    <property type="entry name" value="pgl"/>
    <property type="match status" value="1"/>
</dbReference>
<dbReference type="PANTHER" id="PTHR11054:SF0">
    <property type="entry name" value="6-PHOSPHOGLUCONOLACTONASE"/>
    <property type="match status" value="1"/>
</dbReference>